<keyword evidence="3" id="KW-1185">Reference proteome</keyword>
<protein>
    <submittedName>
        <fullName evidence="2">Uncharacterized protein</fullName>
    </submittedName>
</protein>
<evidence type="ECO:0000313" key="2">
    <source>
        <dbReference type="EMBL" id="TVU42957.1"/>
    </source>
</evidence>
<dbReference type="AlphaFoldDB" id="A0A5J9W4U6"/>
<name>A0A5J9W4U6_9POAL</name>
<gene>
    <name evidence="2" type="ORF">EJB05_09384</name>
</gene>
<evidence type="ECO:0000256" key="1">
    <source>
        <dbReference type="SAM" id="MobiDB-lite"/>
    </source>
</evidence>
<proteinExistence type="predicted"/>
<evidence type="ECO:0000313" key="3">
    <source>
        <dbReference type="Proteomes" id="UP000324897"/>
    </source>
</evidence>
<feature type="compositionally biased region" description="Basic and acidic residues" evidence="1">
    <location>
        <begin position="60"/>
        <end position="79"/>
    </location>
</feature>
<dbReference type="EMBL" id="RWGY01000005">
    <property type="protein sequence ID" value="TVU42957.1"/>
    <property type="molecule type" value="Genomic_DNA"/>
</dbReference>
<feature type="non-terminal residue" evidence="2">
    <location>
        <position position="1"/>
    </location>
</feature>
<dbReference type="Gramene" id="TVU42957">
    <property type="protein sequence ID" value="TVU42957"/>
    <property type="gene ID" value="EJB05_09384"/>
</dbReference>
<sequence>MYRWSIAVRYVLEKYRYPIRERSKVSMLHSLPQVLLPLLSLAATVLLLCCGARCAVQQGEKVKEGREPAGRKGKEESVD</sequence>
<dbReference type="Proteomes" id="UP000324897">
    <property type="component" value="Unassembled WGS sequence"/>
</dbReference>
<feature type="region of interest" description="Disordered" evidence="1">
    <location>
        <begin position="59"/>
        <end position="79"/>
    </location>
</feature>
<comment type="caution">
    <text evidence="2">The sequence shown here is derived from an EMBL/GenBank/DDBJ whole genome shotgun (WGS) entry which is preliminary data.</text>
</comment>
<organism evidence="2 3">
    <name type="scientific">Eragrostis curvula</name>
    <name type="common">weeping love grass</name>
    <dbReference type="NCBI Taxonomy" id="38414"/>
    <lineage>
        <taxon>Eukaryota</taxon>
        <taxon>Viridiplantae</taxon>
        <taxon>Streptophyta</taxon>
        <taxon>Embryophyta</taxon>
        <taxon>Tracheophyta</taxon>
        <taxon>Spermatophyta</taxon>
        <taxon>Magnoliopsida</taxon>
        <taxon>Liliopsida</taxon>
        <taxon>Poales</taxon>
        <taxon>Poaceae</taxon>
        <taxon>PACMAD clade</taxon>
        <taxon>Chloridoideae</taxon>
        <taxon>Eragrostideae</taxon>
        <taxon>Eragrostidinae</taxon>
        <taxon>Eragrostis</taxon>
    </lineage>
</organism>
<accession>A0A5J9W4U6</accession>
<reference evidence="2 3" key="1">
    <citation type="journal article" date="2019" name="Sci. Rep.">
        <title>A high-quality genome of Eragrostis curvula grass provides insights into Poaceae evolution and supports new strategies to enhance forage quality.</title>
        <authorList>
            <person name="Carballo J."/>
            <person name="Santos B.A.C.M."/>
            <person name="Zappacosta D."/>
            <person name="Garbus I."/>
            <person name="Selva J.P."/>
            <person name="Gallo C.A."/>
            <person name="Diaz A."/>
            <person name="Albertini E."/>
            <person name="Caccamo M."/>
            <person name="Echenique V."/>
        </authorList>
    </citation>
    <scope>NUCLEOTIDE SEQUENCE [LARGE SCALE GENOMIC DNA]</scope>
    <source>
        <strain evidence="3">cv. Victoria</strain>
        <tissue evidence="2">Leaf</tissue>
    </source>
</reference>